<dbReference type="InterPro" id="IPR045323">
    <property type="entry name" value="CCDC34"/>
</dbReference>
<evidence type="ECO:0000313" key="5">
    <source>
        <dbReference type="Proteomes" id="UP001431783"/>
    </source>
</evidence>
<organism evidence="4 5">
    <name type="scientific">Henosepilachna vigintioctopunctata</name>
    <dbReference type="NCBI Taxonomy" id="420089"/>
    <lineage>
        <taxon>Eukaryota</taxon>
        <taxon>Metazoa</taxon>
        <taxon>Ecdysozoa</taxon>
        <taxon>Arthropoda</taxon>
        <taxon>Hexapoda</taxon>
        <taxon>Insecta</taxon>
        <taxon>Pterygota</taxon>
        <taxon>Neoptera</taxon>
        <taxon>Endopterygota</taxon>
        <taxon>Coleoptera</taxon>
        <taxon>Polyphaga</taxon>
        <taxon>Cucujiformia</taxon>
        <taxon>Coccinelloidea</taxon>
        <taxon>Coccinellidae</taxon>
        <taxon>Epilachninae</taxon>
        <taxon>Epilachnini</taxon>
        <taxon>Henosepilachna</taxon>
    </lineage>
</organism>
<dbReference type="Pfam" id="PF13904">
    <property type="entry name" value="CCDC34"/>
    <property type="match status" value="1"/>
</dbReference>
<feature type="compositionally biased region" description="Basic and acidic residues" evidence="2">
    <location>
        <begin position="188"/>
        <end position="197"/>
    </location>
</feature>
<dbReference type="PANTHER" id="PTHR23247">
    <property type="entry name" value="NY-REN-41 ANTIGEN L15 -RELATED"/>
    <property type="match status" value="1"/>
</dbReference>
<name>A0AAW1ULI4_9CUCU</name>
<keyword evidence="1" id="KW-0175">Coiled coil</keyword>
<evidence type="ECO:0000313" key="4">
    <source>
        <dbReference type="EMBL" id="KAK9881646.1"/>
    </source>
</evidence>
<reference evidence="4 5" key="1">
    <citation type="submission" date="2023-03" db="EMBL/GenBank/DDBJ databases">
        <title>Genome insight into feeding habits of ladybird beetles.</title>
        <authorList>
            <person name="Li H.-S."/>
            <person name="Huang Y.-H."/>
            <person name="Pang H."/>
        </authorList>
    </citation>
    <scope>NUCLEOTIDE SEQUENCE [LARGE SCALE GENOMIC DNA]</scope>
    <source>
        <strain evidence="4">SYSU_2023b</strain>
        <tissue evidence="4">Whole body</tissue>
    </source>
</reference>
<dbReference type="EMBL" id="JARQZJ010000070">
    <property type="protein sequence ID" value="KAK9881646.1"/>
    <property type="molecule type" value="Genomic_DNA"/>
</dbReference>
<proteinExistence type="predicted"/>
<feature type="domain" description="Coiled-coil" evidence="3">
    <location>
        <begin position="268"/>
        <end position="432"/>
    </location>
</feature>
<feature type="coiled-coil region" evidence="1">
    <location>
        <begin position="276"/>
        <end position="324"/>
    </location>
</feature>
<evidence type="ECO:0000259" key="3">
    <source>
        <dbReference type="Pfam" id="PF13904"/>
    </source>
</evidence>
<dbReference type="Proteomes" id="UP001431783">
    <property type="component" value="Unassembled WGS sequence"/>
</dbReference>
<evidence type="ECO:0000256" key="1">
    <source>
        <dbReference type="SAM" id="Coils"/>
    </source>
</evidence>
<dbReference type="PANTHER" id="PTHR23247:SF2">
    <property type="entry name" value="COILED-COIL DOMAIN-CONTAINING PROTEIN 34"/>
    <property type="match status" value="1"/>
</dbReference>
<dbReference type="InterPro" id="IPR025259">
    <property type="entry name" value="CCDC34/181"/>
</dbReference>
<accession>A0AAW1ULI4</accession>
<protein>
    <recommendedName>
        <fullName evidence="3">Coiled-coil domain-containing protein</fullName>
    </recommendedName>
</protein>
<dbReference type="AlphaFoldDB" id="A0AAW1ULI4"/>
<sequence length="443" mass="52056">MLHSKFPCMNSYSTSDVIDVHEDSDSYVFKKFINAAIYVEKSIKKLGSDSMLHSDSMRIKKTKRCTCSNDADGCFFHPSLASGDGIKYTKSEIQLNCNNAAETQQWNDGNNNKLKEIRERQRVINTRRIVSTCSIRNNHRQLGKEDHDKYFNVKLGNLEENFSPNTMVMRNERKNFKIKDRNSFEYQRKAPEEEQITRKNAAGVLLPENPPQDIKKDDNVDIEYNESTSSSPSSSTLTGCTIRSVNNVAKNRTKFTLSSMTSCTLSENETVKQWLMRKLEEQNQRKINEMNEKRRKEEERQKILEKERENFKLWLAKKKKIEEQQRALFEKQQQQWASIRKVQLERKRVQNQLEFERWLQKKNEMKMAMENLERLRAMQKKIDNQRRLEMNEAAFQQWVKTAKNKPTPIPLNRGLDSLRSSVSVTYINPVPWVPNIEQKPASQ</sequence>
<feature type="region of interest" description="Disordered" evidence="2">
    <location>
        <begin position="188"/>
        <end position="217"/>
    </location>
</feature>
<feature type="coiled-coil region" evidence="1">
    <location>
        <begin position="355"/>
        <end position="385"/>
    </location>
</feature>
<comment type="caution">
    <text evidence="4">The sequence shown here is derived from an EMBL/GenBank/DDBJ whole genome shotgun (WGS) entry which is preliminary data.</text>
</comment>
<gene>
    <name evidence="4" type="ORF">WA026_017165</name>
</gene>
<keyword evidence="5" id="KW-1185">Reference proteome</keyword>
<evidence type="ECO:0000256" key="2">
    <source>
        <dbReference type="SAM" id="MobiDB-lite"/>
    </source>
</evidence>